<dbReference type="PANTHER" id="PTHR11926">
    <property type="entry name" value="GLUCOSYL/GLUCURONOSYL TRANSFERASES"/>
    <property type="match status" value="1"/>
</dbReference>
<evidence type="ECO:0000313" key="7">
    <source>
        <dbReference type="RefSeq" id="XP_021861819.1"/>
    </source>
</evidence>
<dbReference type="OrthoDB" id="5835829at2759"/>
<dbReference type="SUPFAM" id="SSF53756">
    <property type="entry name" value="UDP-Glycosyltransferase/glycogen phosphorylase"/>
    <property type="match status" value="1"/>
</dbReference>
<dbReference type="InterPro" id="IPR002213">
    <property type="entry name" value="UDP_glucos_trans"/>
</dbReference>
<evidence type="ECO:0000256" key="2">
    <source>
        <dbReference type="ARBA" id="ARBA00022676"/>
    </source>
</evidence>
<keyword evidence="2 4" id="KW-0328">Glycosyltransferase</keyword>
<dbReference type="Pfam" id="PF00201">
    <property type="entry name" value="UDPGT"/>
    <property type="match status" value="1"/>
</dbReference>
<dbReference type="CDD" id="cd03784">
    <property type="entry name" value="GT1_Gtf-like"/>
    <property type="match status" value="1"/>
</dbReference>
<reference evidence="7" key="2">
    <citation type="submission" date="2025-08" db="UniProtKB">
        <authorList>
            <consortium name="RefSeq"/>
        </authorList>
    </citation>
    <scope>IDENTIFICATION</scope>
    <source>
        <tissue evidence="7">Leaf</tissue>
    </source>
</reference>
<dbReference type="GeneID" id="110800800"/>
<dbReference type="Gene3D" id="3.40.50.2000">
    <property type="entry name" value="Glycogen Phosphorylase B"/>
    <property type="match status" value="2"/>
</dbReference>
<dbReference type="GO" id="GO:0080043">
    <property type="term" value="F:quercetin 3-O-glucosyltransferase activity"/>
    <property type="evidence" value="ECO:0000318"/>
    <property type="project" value="GO_Central"/>
</dbReference>
<dbReference type="InterPro" id="IPR035595">
    <property type="entry name" value="UDP_glycos_trans_CS"/>
</dbReference>
<evidence type="ECO:0000256" key="4">
    <source>
        <dbReference type="RuleBase" id="RU003718"/>
    </source>
</evidence>
<sequence>MAPRKPHILCIPAPAQGHINPMMNLAKLLHSHGFYITMVLTEFDFDRLSSSLAVDSPSLQELHDFIFETIPDGLPPGHTRGVLDLPELCVSLQGEPKKAFRGLLMKLLDSPDIPCITSMISDGAMPFAHEAGKELGIPVLLFFTTSACGMLGYMLYDELVKRGLFPLKDESCLTNGYLETPIDWVPGLIKGTKMKHLPTFLRTTDSNDTMFNYMAETARKAIGCEGMIMNTFDVLEGNVLEEIKTKIPNIYTIGPLSLLCQPVNVRELLPLRSDLWQEDTNCLEWLDKRGPKSVIYVNYGSLATLTPEQLEEFAWGLADSNLPFIWVIRPDLLEGGSSIVTEDYLEEIKERGFLSGWCPQEKVLQHPSIAVFLTHCGWNSTLESMSEGVPMICWPFFSEQQTNCLYACQEWKVGVEMEEGDVRREKVEGLVREMMKGEKGKELKRRAMEWKCKAEAATRPGGSSCNNFDKLVKDLLGKENHCPPT</sequence>
<evidence type="ECO:0000313" key="6">
    <source>
        <dbReference type="Proteomes" id="UP000813463"/>
    </source>
</evidence>
<keyword evidence="3 4" id="KW-0808">Transferase</keyword>
<evidence type="ECO:0000256" key="5">
    <source>
        <dbReference type="RuleBase" id="RU362057"/>
    </source>
</evidence>
<evidence type="ECO:0000256" key="3">
    <source>
        <dbReference type="ARBA" id="ARBA00022679"/>
    </source>
</evidence>
<dbReference type="FunFam" id="3.40.50.2000:FF:000065">
    <property type="entry name" value="Glycosyltransferase"/>
    <property type="match status" value="1"/>
</dbReference>
<keyword evidence="6" id="KW-1185">Reference proteome</keyword>
<comment type="similarity">
    <text evidence="1 4">Belongs to the UDP-glycosyltransferase family.</text>
</comment>
<accession>A0A9R0K7Y3</accession>
<dbReference type="Proteomes" id="UP000813463">
    <property type="component" value="Chromosome 4"/>
</dbReference>
<protein>
    <recommendedName>
        <fullName evidence="5">Glycosyltransferase</fullName>
        <ecNumber evidence="5">2.4.1.-</ecNumber>
    </recommendedName>
</protein>
<dbReference type="EC" id="2.4.1.-" evidence="5"/>
<dbReference type="PANTHER" id="PTHR11926:SF1283">
    <property type="entry name" value="GLYCOSYLTRANSFERASE"/>
    <property type="match status" value="1"/>
</dbReference>
<evidence type="ECO:0000256" key="1">
    <source>
        <dbReference type="ARBA" id="ARBA00009995"/>
    </source>
</evidence>
<dbReference type="GO" id="GO:0080044">
    <property type="term" value="F:quercetin 7-O-glucosyltransferase activity"/>
    <property type="evidence" value="ECO:0000318"/>
    <property type="project" value="GO_Central"/>
</dbReference>
<name>A0A9R0K7Y3_SPIOL</name>
<dbReference type="AlphaFoldDB" id="A0A9R0K7Y3"/>
<proteinExistence type="inferred from homology"/>
<dbReference type="RefSeq" id="XP_021861819.1">
    <property type="nucleotide sequence ID" value="XM_022006127.2"/>
</dbReference>
<dbReference type="FunFam" id="3.40.50.2000:FF:000027">
    <property type="entry name" value="Glycosyltransferase"/>
    <property type="match status" value="1"/>
</dbReference>
<dbReference type="PROSITE" id="PS00375">
    <property type="entry name" value="UDPGT"/>
    <property type="match status" value="1"/>
</dbReference>
<organism evidence="6 7">
    <name type="scientific">Spinacia oleracea</name>
    <name type="common">Spinach</name>
    <dbReference type="NCBI Taxonomy" id="3562"/>
    <lineage>
        <taxon>Eukaryota</taxon>
        <taxon>Viridiplantae</taxon>
        <taxon>Streptophyta</taxon>
        <taxon>Embryophyta</taxon>
        <taxon>Tracheophyta</taxon>
        <taxon>Spermatophyta</taxon>
        <taxon>Magnoliopsida</taxon>
        <taxon>eudicotyledons</taxon>
        <taxon>Gunneridae</taxon>
        <taxon>Pentapetalae</taxon>
        <taxon>Caryophyllales</taxon>
        <taxon>Chenopodiaceae</taxon>
        <taxon>Chenopodioideae</taxon>
        <taxon>Anserineae</taxon>
        <taxon>Spinacia</taxon>
    </lineage>
</organism>
<dbReference type="KEGG" id="soe:110800800"/>
<reference evidence="6" key="1">
    <citation type="journal article" date="2021" name="Nat. Commun.">
        <title>Genomic analyses provide insights into spinach domestication and the genetic basis of agronomic traits.</title>
        <authorList>
            <person name="Cai X."/>
            <person name="Sun X."/>
            <person name="Xu C."/>
            <person name="Sun H."/>
            <person name="Wang X."/>
            <person name="Ge C."/>
            <person name="Zhang Z."/>
            <person name="Wang Q."/>
            <person name="Fei Z."/>
            <person name="Jiao C."/>
            <person name="Wang Q."/>
        </authorList>
    </citation>
    <scope>NUCLEOTIDE SEQUENCE [LARGE SCALE GENOMIC DNA]</scope>
    <source>
        <strain evidence="6">cv. Varoflay</strain>
    </source>
</reference>
<dbReference type="GO" id="GO:0005737">
    <property type="term" value="C:cytoplasm"/>
    <property type="evidence" value="ECO:0000318"/>
    <property type="project" value="GO_Central"/>
</dbReference>
<gene>
    <name evidence="7" type="primary">LOC110800800</name>
</gene>